<reference evidence="10 11" key="1">
    <citation type="submission" date="2016-10" db="EMBL/GenBank/DDBJ databases">
        <authorList>
            <person name="de Groot N.N."/>
        </authorList>
    </citation>
    <scope>NUCLEOTIDE SEQUENCE [LARGE SCALE GENOMIC DNA]</scope>
    <source>
        <strain evidence="10 11">DSM 6059</strain>
    </source>
</reference>
<name>A0A1I1NJG5_9GAMM</name>
<dbReference type="Proteomes" id="UP000198862">
    <property type="component" value="Unassembled WGS sequence"/>
</dbReference>
<evidence type="ECO:0000313" key="11">
    <source>
        <dbReference type="Proteomes" id="UP000198862"/>
    </source>
</evidence>
<evidence type="ECO:0000256" key="6">
    <source>
        <dbReference type="ARBA" id="ARBA00022833"/>
    </source>
</evidence>
<dbReference type="Gene3D" id="3.30.1380.10">
    <property type="match status" value="1"/>
</dbReference>
<dbReference type="NCBIfam" id="NF006947">
    <property type="entry name" value="PRK09429.1"/>
    <property type="match status" value="1"/>
</dbReference>
<dbReference type="GO" id="GO:0008237">
    <property type="term" value="F:metallopeptidase activity"/>
    <property type="evidence" value="ECO:0007669"/>
    <property type="project" value="UniProtKB-KW"/>
</dbReference>
<evidence type="ECO:0000256" key="3">
    <source>
        <dbReference type="ARBA" id="ARBA00022729"/>
    </source>
</evidence>
<feature type="disulfide bond" evidence="8">
    <location>
        <begin position="189"/>
        <end position="237"/>
    </location>
</feature>
<evidence type="ECO:0000256" key="1">
    <source>
        <dbReference type="ARBA" id="ARBA00022670"/>
    </source>
</evidence>
<dbReference type="InterPro" id="IPR009045">
    <property type="entry name" value="Zn_M74/Hedgehog-like"/>
</dbReference>
<evidence type="ECO:0000313" key="10">
    <source>
        <dbReference type="EMBL" id="SFC97566.1"/>
    </source>
</evidence>
<keyword evidence="11" id="KW-1185">Reference proteome</keyword>
<keyword evidence="4" id="KW-0574">Periplasm</keyword>
<dbReference type="AlphaFoldDB" id="A0A1I1NJG5"/>
<gene>
    <name evidence="10" type="ORF">SAMN02745724_03082</name>
</gene>
<keyword evidence="5" id="KW-0378">Hydrolase</keyword>
<evidence type="ECO:0000256" key="7">
    <source>
        <dbReference type="ARBA" id="ARBA00023049"/>
    </source>
</evidence>
<keyword evidence="2" id="KW-0479">Metal-binding</keyword>
<keyword evidence="3 9" id="KW-0732">Signal</keyword>
<protein>
    <submittedName>
        <fullName evidence="10">Penicillin-insensitive murein endopeptidase</fullName>
    </submittedName>
</protein>
<dbReference type="InterPro" id="IPR005073">
    <property type="entry name" value="Peptidase_M74"/>
</dbReference>
<dbReference type="EMBL" id="FOLO01000026">
    <property type="protein sequence ID" value="SFC97566.1"/>
    <property type="molecule type" value="Genomic_DNA"/>
</dbReference>
<feature type="chain" id="PRO_5011520786" evidence="9">
    <location>
        <begin position="23"/>
        <end position="276"/>
    </location>
</feature>
<accession>A0A1I1NJG5</accession>
<evidence type="ECO:0000256" key="5">
    <source>
        <dbReference type="ARBA" id="ARBA00022801"/>
    </source>
</evidence>
<dbReference type="GO" id="GO:0006508">
    <property type="term" value="P:proteolysis"/>
    <property type="evidence" value="ECO:0007669"/>
    <property type="project" value="UniProtKB-KW"/>
</dbReference>
<feature type="signal peptide" evidence="9">
    <location>
        <begin position="1"/>
        <end position="22"/>
    </location>
</feature>
<keyword evidence="1" id="KW-0645">Protease</keyword>
<keyword evidence="6" id="KW-0862">Zinc</keyword>
<dbReference type="OrthoDB" id="1467367at2"/>
<sequence length="276" mass="31732">MYKFFLNLFTLVLCFFSISLFANTWQRFSTPFNDKSVSIGAYNNGCLSGAKALPERGLGYQIIRASRNRFYGHPNLIQFIEKLAEQTHNMGIKDLLIADMSMPRGGNFISGHASHQTGLDVDIWLKLADKILSKEARENVLKLDVVNQKQFSIKHNNWRTEHVKILELAAKNPKVARIFVNPVIKQQLCNMSLSDNAWLRKIRPWWGHTYHMHVRLACPLGNHLCLNQKQPEVGTGCNALAWWRRQMTQPVVVKNKKRKKKTVKIKPIQCKVLLAN</sequence>
<feature type="disulfide bond" evidence="8">
    <location>
        <begin position="218"/>
        <end position="225"/>
    </location>
</feature>
<dbReference type="PIRSF" id="PIRSF018455">
    <property type="entry name" value="MepA"/>
    <property type="match status" value="1"/>
</dbReference>
<dbReference type="Pfam" id="PF03411">
    <property type="entry name" value="Peptidase_M74"/>
    <property type="match status" value="1"/>
</dbReference>
<dbReference type="GO" id="GO:0030288">
    <property type="term" value="C:outer membrane-bounded periplasmic space"/>
    <property type="evidence" value="ECO:0007669"/>
    <property type="project" value="InterPro"/>
</dbReference>
<evidence type="ECO:0000256" key="2">
    <source>
        <dbReference type="ARBA" id="ARBA00022723"/>
    </source>
</evidence>
<organism evidence="10 11">
    <name type="scientific">Pseudoalteromonas denitrificans DSM 6059</name>
    <dbReference type="NCBI Taxonomy" id="1123010"/>
    <lineage>
        <taxon>Bacteria</taxon>
        <taxon>Pseudomonadati</taxon>
        <taxon>Pseudomonadota</taxon>
        <taxon>Gammaproteobacteria</taxon>
        <taxon>Alteromonadales</taxon>
        <taxon>Pseudoalteromonadaceae</taxon>
        <taxon>Pseudoalteromonas</taxon>
    </lineage>
</organism>
<keyword evidence="8" id="KW-1015">Disulfide bond</keyword>
<dbReference type="GO" id="GO:0046872">
    <property type="term" value="F:metal ion binding"/>
    <property type="evidence" value="ECO:0007669"/>
    <property type="project" value="UniProtKB-KW"/>
</dbReference>
<evidence type="ECO:0000256" key="9">
    <source>
        <dbReference type="SAM" id="SignalP"/>
    </source>
</evidence>
<feature type="disulfide bond" evidence="8">
    <location>
        <begin position="46"/>
        <end position="270"/>
    </location>
</feature>
<dbReference type="GO" id="GO:0004252">
    <property type="term" value="F:serine-type endopeptidase activity"/>
    <property type="evidence" value="ECO:0007669"/>
    <property type="project" value="InterPro"/>
</dbReference>
<dbReference type="STRING" id="1123010.SAMN02745724_03082"/>
<evidence type="ECO:0000256" key="8">
    <source>
        <dbReference type="PIRSR" id="PIRSR018455-2"/>
    </source>
</evidence>
<proteinExistence type="predicted"/>
<keyword evidence="7" id="KW-0482">Metalloprotease</keyword>
<dbReference type="SUPFAM" id="SSF55166">
    <property type="entry name" value="Hedgehog/DD-peptidase"/>
    <property type="match status" value="1"/>
</dbReference>
<evidence type="ECO:0000256" key="4">
    <source>
        <dbReference type="ARBA" id="ARBA00022764"/>
    </source>
</evidence>